<feature type="compositionally biased region" description="Basic residues" evidence="1">
    <location>
        <begin position="1"/>
        <end position="13"/>
    </location>
</feature>
<evidence type="ECO:0000313" key="3">
    <source>
        <dbReference type="Proteomes" id="UP000569951"/>
    </source>
</evidence>
<reference evidence="2 3" key="1">
    <citation type="submission" date="2020-08" db="EMBL/GenBank/DDBJ databases">
        <title>Genomic Encyclopedia of Type Strains, Phase IV (KMG-IV): sequencing the most valuable type-strain genomes for metagenomic binning, comparative biology and taxonomic classification.</title>
        <authorList>
            <person name="Goeker M."/>
        </authorList>
    </citation>
    <scope>NUCLEOTIDE SEQUENCE [LARGE SCALE GENOMIC DNA]</scope>
    <source>
        <strain evidence="2 3">DSM 21458</strain>
    </source>
</reference>
<evidence type="ECO:0000313" key="2">
    <source>
        <dbReference type="EMBL" id="MBB6098032.1"/>
    </source>
</evidence>
<proteinExistence type="predicted"/>
<dbReference type="AlphaFoldDB" id="A0A841I1U7"/>
<comment type="caution">
    <text evidence="2">The sequence shown here is derived from an EMBL/GenBank/DDBJ whole genome shotgun (WGS) entry which is preliminary data.</text>
</comment>
<name>A0A841I1U7_9DEIO</name>
<dbReference type="RefSeq" id="WP_183986036.1">
    <property type="nucleotide sequence ID" value="NZ_JACHHG010000004.1"/>
</dbReference>
<keyword evidence="3" id="KW-1185">Reference proteome</keyword>
<accession>A0A841I1U7</accession>
<gene>
    <name evidence="2" type="ORF">HNR42_001455</name>
</gene>
<dbReference type="EMBL" id="JACHHG010000004">
    <property type="protein sequence ID" value="MBB6098032.1"/>
    <property type="molecule type" value="Genomic_DNA"/>
</dbReference>
<sequence length="87" mass="9807">MSKRFGYLRRNKRSSGPEAAAPAAQPPPTVSARPLEEGEAVQVYLSRGLKRAVERRLARDPEADATAFDVLVEELLRTWLERSRRDS</sequence>
<evidence type="ECO:0000256" key="1">
    <source>
        <dbReference type="SAM" id="MobiDB-lite"/>
    </source>
</evidence>
<feature type="region of interest" description="Disordered" evidence="1">
    <location>
        <begin position="1"/>
        <end position="35"/>
    </location>
</feature>
<protein>
    <submittedName>
        <fullName evidence="2">Uncharacterized protein</fullName>
    </submittedName>
</protein>
<organism evidence="2 3">
    <name type="scientific">Deinobacterium chartae</name>
    <dbReference type="NCBI Taxonomy" id="521158"/>
    <lineage>
        <taxon>Bacteria</taxon>
        <taxon>Thermotogati</taxon>
        <taxon>Deinococcota</taxon>
        <taxon>Deinococci</taxon>
        <taxon>Deinococcales</taxon>
        <taxon>Deinococcaceae</taxon>
        <taxon>Deinobacterium</taxon>
    </lineage>
</organism>
<dbReference type="Proteomes" id="UP000569951">
    <property type="component" value="Unassembled WGS sequence"/>
</dbReference>